<organism evidence="2 3">
    <name type="scientific">Pedobacter soli</name>
    <dbReference type="NCBI Taxonomy" id="390242"/>
    <lineage>
        <taxon>Bacteria</taxon>
        <taxon>Pseudomonadati</taxon>
        <taxon>Bacteroidota</taxon>
        <taxon>Sphingobacteriia</taxon>
        <taxon>Sphingobacteriales</taxon>
        <taxon>Sphingobacteriaceae</taxon>
        <taxon>Pedobacter</taxon>
    </lineage>
</organism>
<keyword evidence="1" id="KW-1133">Transmembrane helix</keyword>
<keyword evidence="3" id="KW-1185">Reference proteome</keyword>
<name>A0A1G6Y3M0_9SPHI</name>
<feature type="transmembrane region" description="Helical" evidence="1">
    <location>
        <begin position="12"/>
        <end position="29"/>
    </location>
</feature>
<gene>
    <name evidence="2" type="ORF">SAMN04488024_108122</name>
</gene>
<reference evidence="3" key="1">
    <citation type="submission" date="2016-10" db="EMBL/GenBank/DDBJ databases">
        <authorList>
            <person name="Varghese N."/>
            <person name="Submissions S."/>
        </authorList>
    </citation>
    <scope>NUCLEOTIDE SEQUENCE [LARGE SCALE GENOMIC DNA]</scope>
    <source>
        <strain evidence="3">DSM 18609</strain>
    </source>
</reference>
<keyword evidence="1" id="KW-0472">Membrane</keyword>
<evidence type="ECO:0000256" key="1">
    <source>
        <dbReference type="SAM" id="Phobius"/>
    </source>
</evidence>
<proteinExistence type="predicted"/>
<dbReference type="EMBL" id="FMZH01000008">
    <property type="protein sequence ID" value="SDD84225.1"/>
    <property type="molecule type" value="Genomic_DNA"/>
</dbReference>
<keyword evidence="1" id="KW-0812">Transmembrane</keyword>
<protein>
    <submittedName>
        <fullName evidence="2">Uncharacterized protein</fullName>
    </submittedName>
</protein>
<evidence type="ECO:0000313" key="3">
    <source>
        <dbReference type="Proteomes" id="UP000199455"/>
    </source>
</evidence>
<accession>A0A1G6Y3M0</accession>
<dbReference type="AlphaFoldDB" id="A0A1G6Y3M0"/>
<dbReference type="Proteomes" id="UP000199455">
    <property type="component" value="Unassembled WGS sequence"/>
</dbReference>
<evidence type="ECO:0000313" key="2">
    <source>
        <dbReference type="EMBL" id="SDD84225.1"/>
    </source>
</evidence>
<sequence length="100" mass="11588">MSTVLRSVSSVVKLIISAVVKLCALRFFFAPSAVKNALISHVNWQLFKLIICQEFLNEGLYYKRIINVYKNEILSKKLKKGQKVTKNNNLPPFYYRITPH</sequence>